<dbReference type="EMBL" id="KN825053">
    <property type="protein sequence ID" value="KIK95258.1"/>
    <property type="molecule type" value="Genomic_DNA"/>
</dbReference>
<keyword evidence="2" id="KW-1185">Reference proteome</keyword>
<organism evidence="1 2">
    <name type="scientific">Paxillus rubicundulus Ve08.2h10</name>
    <dbReference type="NCBI Taxonomy" id="930991"/>
    <lineage>
        <taxon>Eukaryota</taxon>
        <taxon>Fungi</taxon>
        <taxon>Dikarya</taxon>
        <taxon>Basidiomycota</taxon>
        <taxon>Agaricomycotina</taxon>
        <taxon>Agaricomycetes</taxon>
        <taxon>Agaricomycetidae</taxon>
        <taxon>Boletales</taxon>
        <taxon>Paxilineae</taxon>
        <taxon>Paxillaceae</taxon>
        <taxon>Paxillus</taxon>
    </lineage>
</organism>
<name>A0A0D0DR22_9AGAM</name>
<dbReference type="AlphaFoldDB" id="A0A0D0DR22"/>
<dbReference type="InParanoid" id="A0A0D0DR22"/>
<proteinExistence type="predicted"/>
<reference evidence="2" key="2">
    <citation type="submission" date="2015-01" db="EMBL/GenBank/DDBJ databases">
        <title>Evolutionary Origins and Diversification of the Mycorrhizal Mutualists.</title>
        <authorList>
            <consortium name="DOE Joint Genome Institute"/>
            <consortium name="Mycorrhizal Genomics Consortium"/>
            <person name="Kohler A."/>
            <person name="Kuo A."/>
            <person name="Nagy L.G."/>
            <person name="Floudas D."/>
            <person name="Copeland A."/>
            <person name="Barry K.W."/>
            <person name="Cichocki N."/>
            <person name="Veneault-Fourrey C."/>
            <person name="LaButti K."/>
            <person name="Lindquist E.A."/>
            <person name="Lipzen A."/>
            <person name="Lundell T."/>
            <person name="Morin E."/>
            <person name="Murat C."/>
            <person name="Riley R."/>
            <person name="Ohm R."/>
            <person name="Sun H."/>
            <person name="Tunlid A."/>
            <person name="Henrissat B."/>
            <person name="Grigoriev I.V."/>
            <person name="Hibbett D.S."/>
            <person name="Martin F."/>
        </authorList>
    </citation>
    <scope>NUCLEOTIDE SEQUENCE [LARGE SCALE GENOMIC DNA]</scope>
    <source>
        <strain evidence="2">Ve08.2h10</strain>
    </source>
</reference>
<protein>
    <submittedName>
        <fullName evidence="1">Uncharacterized protein</fullName>
    </submittedName>
</protein>
<evidence type="ECO:0000313" key="1">
    <source>
        <dbReference type="EMBL" id="KIK95258.1"/>
    </source>
</evidence>
<dbReference type="HOGENOM" id="CLU_3069344_0_0_1"/>
<evidence type="ECO:0000313" key="2">
    <source>
        <dbReference type="Proteomes" id="UP000054538"/>
    </source>
</evidence>
<sequence length="53" mass="5992">MRRDPTRISVLFKWVVYSLRATDGQRGISIIDVHSLPVPLIALCRSINKKASI</sequence>
<dbReference type="Proteomes" id="UP000054538">
    <property type="component" value="Unassembled WGS sequence"/>
</dbReference>
<gene>
    <name evidence="1" type="ORF">PAXRUDRAFT_827195</name>
</gene>
<reference evidence="1 2" key="1">
    <citation type="submission" date="2014-04" db="EMBL/GenBank/DDBJ databases">
        <authorList>
            <consortium name="DOE Joint Genome Institute"/>
            <person name="Kuo A."/>
            <person name="Kohler A."/>
            <person name="Jargeat P."/>
            <person name="Nagy L.G."/>
            <person name="Floudas D."/>
            <person name="Copeland A."/>
            <person name="Barry K.W."/>
            <person name="Cichocki N."/>
            <person name="Veneault-Fourrey C."/>
            <person name="LaButti K."/>
            <person name="Lindquist E.A."/>
            <person name="Lipzen A."/>
            <person name="Lundell T."/>
            <person name="Morin E."/>
            <person name="Murat C."/>
            <person name="Sun H."/>
            <person name="Tunlid A."/>
            <person name="Henrissat B."/>
            <person name="Grigoriev I.V."/>
            <person name="Hibbett D.S."/>
            <person name="Martin F."/>
            <person name="Nordberg H.P."/>
            <person name="Cantor M.N."/>
            <person name="Hua S.X."/>
        </authorList>
    </citation>
    <scope>NUCLEOTIDE SEQUENCE [LARGE SCALE GENOMIC DNA]</scope>
    <source>
        <strain evidence="1 2">Ve08.2h10</strain>
    </source>
</reference>
<accession>A0A0D0DR22</accession>